<keyword evidence="3" id="KW-1185">Reference proteome</keyword>
<dbReference type="PANTHER" id="PTHR43591">
    <property type="entry name" value="METHYLTRANSFERASE"/>
    <property type="match status" value="1"/>
</dbReference>
<dbReference type="Gene3D" id="3.40.50.150">
    <property type="entry name" value="Vaccinia Virus protein VP39"/>
    <property type="match status" value="1"/>
</dbReference>
<dbReference type="CDD" id="cd02440">
    <property type="entry name" value="AdoMet_MTases"/>
    <property type="match status" value="1"/>
</dbReference>
<dbReference type="Pfam" id="PF08241">
    <property type="entry name" value="Methyltransf_11"/>
    <property type="match status" value="1"/>
</dbReference>
<dbReference type="SUPFAM" id="SSF53335">
    <property type="entry name" value="S-adenosyl-L-methionine-dependent methyltransferases"/>
    <property type="match status" value="1"/>
</dbReference>
<comment type="caution">
    <text evidence="2">The sequence shown here is derived from an EMBL/GenBank/DDBJ whole genome shotgun (WGS) entry which is preliminary data.</text>
</comment>
<sequence length="293" mass="33025">MSESTSQAEPFNFGLDYIRVHFGNNVALATQQKTHNLFRQNPKPLADHILDCLDLTGREAVLDLGCGNGFILRDVVSKIRHGGRTVALDISPAMLELAKRNVTVSWAPLAFVEGKAEDLSRFDDGTFDRVMANFIFHYITEPDVVCAEIARVTKKSGHAIVTIEARHSMPEMYKMHFDAMAEVGFPADFIERLPRTRRGKMVLDNAAEYLSRHFESVEERPYADALRFDTTEPYMEFYATGHKFCGAKAMAGEDFPESMFDQLYANVEAKVKAAIAERGYFELSKQNSVFVCK</sequence>
<reference evidence="2 3" key="1">
    <citation type="submission" date="2020-08" db="EMBL/GenBank/DDBJ databases">
        <title>Genomic Encyclopedia of Type Strains, Phase IV (KMG-IV): sequencing the most valuable type-strain genomes for metagenomic binning, comparative biology and taxonomic classification.</title>
        <authorList>
            <person name="Goeker M."/>
        </authorList>
    </citation>
    <scope>NUCLEOTIDE SEQUENCE [LARGE SCALE GENOMIC DNA]</scope>
    <source>
        <strain evidence="2 3">DSM 45615</strain>
    </source>
</reference>
<protein>
    <submittedName>
        <fullName evidence="2">Ubiquinone/menaquinone biosynthesis C-methylase UbiE</fullName>
    </submittedName>
</protein>
<feature type="domain" description="Methyltransferase type 11" evidence="1">
    <location>
        <begin position="62"/>
        <end position="160"/>
    </location>
</feature>
<accession>A0A840P4X7</accession>
<evidence type="ECO:0000313" key="2">
    <source>
        <dbReference type="EMBL" id="MBB5132277.1"/>
    </source>
</evidence>
<gene>
    <name evidence="2" type="ORF">HNP84_001993</name>
</gene>
<dbReference type="EMBL" id="JACHGN010000004">
    <property type="protein sequence ID" value="MBB5132277.1"/>
    <property type="molecule type" value="Genomic_DNA"/>
</dbReference>
<dbReference type="InterPro" id="IPR013216">
    <property type="entry name" value="Methyltransf_11"/>
</dbReference>
<dbReference type="InterPro" id="IPR029063">
    <property type="entry name" value="SAM-dependent_MTases_sf"/>
</dbReference>
<dbReference type="Proteomes" id="UP000578449">
    <property type="component" value="Unassembled WGS sequence"/>
</dbReference>
<dbReference type="GO" id="GO:0032259">
    <property type="term" value="P:methylation"/>
    <property type="evidence" value="ECO:0007669"/>
    <property type="project" value="UniProtKB-KW"/>
</dbReference>
<name>A0A840P4X7_9ACTN</name>
<organism evidence="2 3">
    <name type="scientific">Thermocatellispora tengchongensis</name>
    <dbReference type="NCBI Taxonomy" id="1073253"/>
    <lineage>
        <taxon>Bacteria</taxon>
        <taxon>Bacillati</taxon>
        <taxon>Actinomycetota</taxon>
        <taxon>Actinomycetes</taxon>
        <taxon>Streptosporangiales</taxon>
        <taxon>Streptosporangiaceae</taxon>
        <taxon>Thermocatellispora</taxon>
    </lineage>
</organism>
<keyword evidence="2" id="KW-0830">Ubiquinone</keyword>
<evidence type="ECO:0000313" key="3">
    <source>
        <dbReference type="Proteomes" id="UP000578449"/>
    </source>
</evidence>
<dbReference type="AlphaFoldDB" id="A0A840P4X7"/>
<evidence type="ECO:0000259" key="1">
    <source>
        <dbReference type="Pfam" id="PF08241"/>
    </source>
</evidence>
<keyword evidence="2" id="KW-0808">Transferase</keyword>
<proteinExistence type="predicted"/>
<keyword evidence="2" id="KW-0489">Methyltransferase</keyword>
<dbReference type="RefSeq" id="WP_185049123.1">
    <property type="nucleotide sequence ID" value="NZ_BAABIX010000063.1"/>
</dbReference>
<dbReference type="GO" id="GO:0008757">
    <property type="term" value="F:S-adenosylmethionine-dependent methyltransferase activity"/>
    <property type="evidence" value="ECO:0007669"/>
    <property type="project" value="InterPro"/>
</dbReference>